<accession>A0A0L0F3Q8</accession>
<dbReference type="Proteomes" id="UP000054560">
    <property type="component" value="Unassembled WGS sequence"/>
</dbReference>
<feature type="region of interest" description="Disordered" evidence="1">
    <location>
        <begin position="1"/>
        <end position="52"/>
    </location>
</feature>
<protein>
    <submittedName>
        <fullName evidence="2">Uncharacterized protein</fullName>
    </submittedName>
</protein>
<evidence type="ECO:0000256" key="1">
    <source>
        <dbReference type="SAM" id="MobiDB-lite"/>
    </source>
</evidence>
<evidence type="ECO:0000313" key="3">
    <source>
        <dbReference type="Proteomes" id="UP000054560"/>
    </source>
</evidence>
<keyword evidence="3" id="KW-1185">Reference proteome</keyword>
<proteinExistence type="predicted"/>
<feature type="compositionally biased region" description="Basic and acidic residues" evidence="1">
    <location>
        <begin position="13"/>
        <end position="27"/>
    </location>
</feature>
<name>A0A0L0F3Q8_9EUKA</name>
<reference evidence="2 3" key="1">
    <citation type="submission" date="2011-02" db="EMBL/GenBank/DDBJ databases">
        <title>The Genome Sequence of Sphaeroforma arctica JP610.</title>
        <authorList>
            <consortium name="The Broad Institute Genome Sequencing Platform"/>
            <person name="Russ C."/>
            <person name="Cuomo C."/>
            <person name="Young S.K."/>
            <person name="Zeng Q."/>
            <person name="Gargeya S."/>
            <person name="Alvarado L."/>
            <person name="Berlin A."/>
            <person name="Chapman S.B."/>
            <person name="Chen Z."/>
            <person name="Freedman E."/>
            <person name="Gellesch M."/>
            <person name="Goldberg J."/>
            <person name="Griggs A."/>
            <person name="Gujja S."/>
            <person name="Heilman E."/>
            <person name="Heiman D."/>
            <person name="Howarth C."/>
            <person name="Mehta T."/>
            <person name="Neiman D."/>
            <person name="Pearson M."/>
            <person name="Roberts A."/>
            <person name="Saif S."/>
            <person name="Shea T."/>
            <person name="Shenoy N."/>
            <person name="Sisk P."/>
            <person name="Stolte C."/>
            <person name="Sykes S."/>
            <person name="White J."/>
            <person name="Yandava C."/>
            <person name="Burger G."/>
            <person name="Gray M.W."/>
            <person name="Holland P.W.H."/>
            <person name="King N."/>
            <person name="Lang F.B.F."/>
            <person name="Roger A.J."/>
            <person name="Ruiz-Trillo I."/>
            <person name="Haas B."/>
            <person name="Nusbaum C."/>
            <person name="Birren B."/>
        </authorList>
    </citation>
    <scope>NUCLEOTIDE SEQUENCE [LARGE SCALE GENOMIC DNA]</scope>
    <source>
        <strain evidence="2 3">JP610</strain>
    </source>
</reference>
<gene>
    <name evidence="2" type="ORF">SARC_16096</name>
</gene>
<sequence length="97" mass="10537">KGTELSSGVRKLNLNDEKGNPDPKSNPEEGLPFSNPDLETGVLNPKSGGNGDAARIREVLTQMVDKVDRATTHLTQVRDWGAGKMTYLARRIGFVVC</sequence>
<evidence type="ECO:0000313" key="2">
    <source>
        <dbReference type="EMBL" id="KNC71365.1"/>
    </source>
</evidence>
<dbReference type="GeneID" id="25916600"/>
<dbReference type="RefSeq" id="XP_014145267.1">
    <property type="nucleotide sequence ID" value="XM_014289792.1"/>
</dbReference>
<feature type="non-terminal residue" evidence="2">
    <location>
        <position position="1"/>
    </location>
</feature>
<dbReference type="EMBL" id="KQ248938">
    <property type="protein sequence ID" value="KNC71365.1"/>
    <property type="molecule type" value="Genomic_DNA"/>
</dbReference>
<organism evidence="2 3">
    <name type="scientific">Sphaeroforma arctica JP610</name>
    <dbReference type="NCBI Taxonomy" id="667725"/>
    <lineage>
        <taxon>Eukaryota</taxon>
        <taxon>Ichthyosporea</taxon>
        <taxon>Ichthyophonida</taxon>
        <taxon>Sphaeroforma</taxon>
    </lineage>
</organism>
<dbReference type="AlphaFoldDB" id="A0A0L0F3Q8"/>